<dbReference type="CDD" id="cd17320">
    <property type="entry name" value="MFS_MdfA_MDR_like"/>
    <property type="match status" value="1"/>
</dbReference>
<dbReference type="AlphaFoldDB" id="A0A4Q9VXK1"/>
<dbReference type="GO" id="GO:0005886">
    <property type="term" value="C:plasma membrane"/>
    <property type="evidence" value="ECO:0007669"/>
    <property type="project" value="UniProtKB-SubCell"/>
</dbReference>
<feature type="transmembrane region" description="Helical" evidence="8">
    <location>
        <begin position="314"/>
        <end position="333"/>
    </location>
</feature>
<dbReference type="NCBIfam" id="TIGR00710">
    <property type="entry name" value="efflux_Bcr_CflA"/>
    <property type="match status" value="1"/>
</dbReference>
<dbReference type="GO" id="GO:1990961">
    <property type="term" value="P:xenobiotic detoxification by transmembrane export across the plasma membrane"/>
    <property type="evidence" value="ECO:0007669"/>
    <property type="project" value="InterPro"/>
</dbReference>
<keyword evidence="6 8" id="KW-1133">Transmembrane helix</keyword>
<dbReference type="PANTHER" id="PTHR23502">
    <property type="entry name" value="MAJOR FACILITATOR SUPERFAMILY"/>
    <property type="match status" value="1"/>
</dbReference>
<reference evidence="10 11" key="1">
    <citation type="submission" date="2019-02" db="EMBL/GenBank/DDBJ databases">
        <title>Siculibacillus lacustris gen. nov., sp. nov., a new rosette-forming bacterium isolated from a freshwater crater lake (Lake St. Ana, Romania).</title>
        <authorList>
            <person name="Felfoldi T."/>
            <person name="Marton Z."/>
            <person name="Szabo A."/>
            <person name="Mentes A."/>
            <person name="Boka K."/>
            <person name="Marialigeti K."/>
            <person name="Mathe I."/>
            <person name="Koncz M."/>
            <person name="Schumann P."/>
            <person name="Toth E."/>
        </authorList>
    </citation>
    <scope>NUCLEOTIDE SEQUENCE [LARGE SCALE GENOMIC DNA]</scope>
    <source>
        <strain evidence="10 11">SA-279</strain>
    </source>
</reference>
<dbReference type="InterPro" id="IPR036259">
    <property type="entry name" value="MFS_trans_sf"/>
</dbReference>
<evidence type="ECO:0000259" key="9">
    <source>
        <dbReference type="PROSITE" id="PS50850"/>
    </source>
</evidence>
<comment type="caution">
    <text evidence="10">The sequence shown here is derived from an EMBL/GenBank/DDBJ whole genome shotgun (WGS) entry which is preliminary data.</text>
</comment>
<feature type="transmembrane region" description="Helical" evidence="8">
    <location>
        <begin position="246"/>
        <end position="266"/>
    </location>
</feature>
<dbReference type="InterPro" id="IPR004812">
    <property type="entry name" value="Efflux_drug-R_Bcr/CmlA"/>
</dbReference>
<feature type="domain" description="Major facilitator superfamily (MFS) profile" evidence="9">
    <location>
        <begin position="6"/>
        <end position="401"/>
    </location>
</feature>
<evidence type="ECO:0000313" key="11">
    <source>
        <dbReference type="Proteomes" id="UP000292781"/>
    </source>
</evidence>
<dbReference type="InterPro" id="IPR020846">
    <property type="entry name" value="MFS_dom"/>
</dbReference>
<protein>
    <recommendedName>
        <fullName evidence="8">Bcr/CflA family efflux transporter</fullName>
    </recommendedName>
</protein>
<dbReference type="PROSITE" id="PS50850">
    <property type="entry name" value="MFS"/>
    <property type="match status" value="1"/>
</dbReference>
<dbReference type="Proteomes" id="UP000292781">
    <property type="component" value="Unassembled WGS sequence"/>
</dbReference>
<dbReference type="SUPFAM" id="SSF103473">
    <property type="entry name" value="MFS general substrate transporter"/>
    <property type="match status" value="1"/>
</dbReference>
<comment type="subcellular location">
    <subcellularLocation>
        <location evidence="8">Cell inner membrane</location>
        <topology evidence="8">Multi-pass membrane protein</topology>
    </subcellularLocation>
    <subcellularLocation>
        <location evidence="1">Cell membrane</location>
        <topology evidence="1">Multi-pass membrane protein</topology>
    </subcellularLocation>
</comment>
<gene>
    <name evidence="10" type="ORF">EYW49_00360</name>
</gene>
<feature type="transmembrane region" description="Helical" evidence="8">
    <location>
        <begin position="133"/>
        <end position="155"/>
    </location>
</feature>
<dbReference type="EMBL" id="SJFN01000001">
    <property type="protein sequence ID" value="TBW41219.1"/>
    <property type="molecule type" value="Genomic_DNA"/>
</dbReference>
<dbReference type="PANTHER" id="PTHR23502:SF132">
    <property type="entry name" value="POLYAMINE TRANSPORTER 2-RELATED"/>
    <property type="match status" value="1"/>
</dbReference>
<feature type="transmembrane region" description="Helical" evidence="8">
    <location>
        <begin position="44"/>
        <end position="63"/>
    </location>
</feature>
<evidence type="ECO:0000256" key="2">
    <source>
        <dbReference type="ARBA" id="ARBA00006236"/>
    </source>
</evidence>
<dbReference type="Pfam" id="PF07690">
    <property type="entry name" value="MFS_1"/>
    <property type="match status" value="1"/>
</dbReference>
<evidence type="ECO:0000256" key="6">
    <source>
        <dbReference type="ARBA" id="ARBA00022989"/>
    </source>
</evidence>
<dbReference type="OrthoDB" id="9800416at2"/>
<keyword evidence="4" id="KW-1003">Cell membrane</keyword>
<dbReference type="GO" id="GO:0042910">
    <property type="term" value="F:xenobiotic transmembrane transporter activity"/>
    <property type="evidence" value="ECO:0007669"/>
    <property type="project" value="InterPro"/>
</dbReference>
<keyword evidence="7 8" id="KW-0472">Membrane</keyword>
<feature type="transmembrane region" description="Helical" evidence="8">
    <location>
        <begin position="286"/>
        <end position="308"/>
    </location>
</feature>
<evidence type="ECO:0000256" key="5">
    <source>
        <dbReference type="ARBA" id="ARBA00022692"/>
    </source>
</evidence>
<feature type="transmembrane region" description="Helical" evidence="8">
    <location>
        <begin position="75"/>
        <end position="94"/>
    </location>
</feature>
<accession>A0A4Q9VXK1</accession>
<keyword evidence="3 8" id="KW-0813">Transport</keyword>
<dbReference type="InterPro" id="IPR011701">
    <property type="entry name" value="MFS"/>
</dbReference>
<name>A0A4Q9VXK1_9HYPH</name>
<evidence type="ECO:0000256" key="7">
    <source>
        <dbReference type="ARBA" id="ARBA00023136"/>
    </source>
</evidence>
<evidence type="ECO:0000256" key="1">
    <source>
        <dbReference type="ARBA" id="ARBA00004651"/>
    </source>
</evidence>
<proteinExistence type="inferred from homology"/>
<sequence>MFRPDTLALTGLLALLASIGPVSTDIFLPSLPTIRAAFATDLPSVQLTLSIFMIGFAVGQIVFGPLSDRRGRKPVLLGTLGLYLIGSLACTIAPDIGTMLAGRLVQAIGAAGPIVLARSIVRDLYNGPRAALELGRMGLIVGVVPSFAPLLGGVLEAQAGWRASFALMVIFAVIALVAVRWRLPETVRQRLAEPFTVGVVVGGFGVLLANRRFRSAVLLNSLGFGGIFAFISGSSFILQGAYGLDAVAYGVCFGLGAGAIMAGNFFGQRMTRRLGVPRMMRLGTSLMAIGGVAMAVLVTVSPLLPIRLGAAEVVAPYMVFMFGLGPLFPLAMMRAMEPFPDRAGSASSLLGCLQLGFGAAVGVGIGHALEIWPTAVPLALVLAVLGLGAVVVERATAGRSSPTPPSPAA</sequence>
<feature type="transmembrane region" description="Helical" evidence="8">
    <location>
        <begin position="217"/>
        <end position="240"/>
    </location>
</feature>
<dbReference type="Gene3D" id="1.20.1720.10">
    <property type="entry name" value="Multidrug resistance protein D"/>
    <property type="match status" value="1"/>
</dbReference>
<keyword evidence="5 8" id="KW-0812">Transmembrane</keyword>
<evidence type="ECO:0000256" key="4">
    <source>
        <dbReference type="ARBA" id="ARBA00022475"/>
    </source>
</evidence>
<feature type="transmembrane region" description="Helical" evidence="8">
    <location>
        <begin position="161"/>
        <end position="181"/>
    </location>
</feature>
<organism evidence="10 11">
    <name type="scientific">Siculibacillus lacustris</name>
    <dbReference type="NCBI Taxonomy" id="1549641"/>
    <lineage>
        <taxon>Bacteria</taxon>
        <taxon>Pseudomonadati</taxon>
        <taxon>Pseudomonadota</taxon>
        <taxon>Alphaproteobacteria</taxon>
        <taxon>Hyphomicrobiales</taxon>
        <taxon>Ancalomicrobiaceae</taxon>
        <taxon>Siculibacillus</taxon>
    </lineage>
</organism>
<comment type="caution">
    <text evidence="8">Lacks conserved residue(s) required for the propagation of feature annotation.</text>
</comment>
<feature type="transmembrane region" description="Helical" evidence="8">
    <location>
        <begin position="371"/>
        <end position="392"/>
    </location>
</feature>
<evidence type="ECO:0000313" key="10">
    <source>
        <dbReference type="EMBL" id="TBW41219.1"/>
    </source>
</evidence>
<keyword evidence="8" id="KW-0997">Cell inner membrane</keyword>
<feature type="transmembrane region" description="Helical" evidence="8">
    <location>
        <begin position="345"/>
        <end position="365"/>
    </location>
</feature>
<dbReference type="RefSeq" id="WP_131304770.1">
    <property type="nucleotide sequence ID" value="NZ_SJFN01000001.1"/>
</dbReference>
<comment type="similarity">
    <text evidence="2 8">Belongs to the major facilitator superfamily. Bcr/CmlA family.</text>
</comment>
<keyword evidence="11" id="KW-1185">Reference proteome</keyword>
<evidence type="ECO:0000256" key="3">
    <source>
        <dbReference type="ARBA" id="ARBA00022448"/>
    </source>
</evidence>
<evidence type="ECO:0000256" key="8">
    <source>
        <dbReference type="RuleBase" id="RU365088"/>
    </source>
</evidence>